<name>A0ABW0Z6I0_9ACTN</name>
<dbReference type="InterPro" id="IPR045608">
    <property type="entry name" value="Trypco2"/>
</dbReference>
<accession>A0ABW0Z6I0</accession>
<gene>
    <name evidence="3" type="ORF">ACFP1Z_26510</name>
</gene>
<reference evidence="4" key="1">
    <citation type="journal article" date="2019" name="Int. J. Syst. Evol. Microbiol.">
        <title>The Global Catalogue of Microorganisms (GCM) 10K type strain sequencing project: providing services to taxonomists for standard genome sequencing and annotation.</title>
        <authorList>
            <consortium name="The Broad Institute Genomics Platform"/>
            <consortium name="The Broad Institute Genome Sequencing Center for Infectious Disease"/>
            <person name="Wu L."/>
            <person name="Ma J."/>
        </authorList>
    </citation>
    <scope>NUCLEOTIDE SEQUENCE [LARGE SCALE GENOMIC DNA]</scope>
    <source>
        <strain evidence="4">CGMCC 4.7304</strain>
    </source>
</reference>
<organism evidence="3 4">
    <name type="scientific">Streptomyces gamaensis</name>
    <dbReference type="NCBI Taxonomy" id="1763542"/>
    <lineage>
        <taxon>Bacteria</taxon>
        <taxon>Bacillati</taxon>
        <taxon>Actinomycetota</taxon>
        <taxon>Actinomycetes</taxon>
        <taxon>Kitasatosporales</taxon>
        <taxon>Streptomycetaceae</taxon>
        <taxon>Streptomyces</taxon>
    </lineage>
</organism>
<keyword evidence="4" id="KW-1185">Reference proteome</keyword>
<comment type="caution">
    <text evidence="3">The sequence shown here is derived from an EMBL/GenBank/DDBJ whole genome shotgun (WGS) entry which is preliminary data.</text>
</comment>
<dbReference type="Pfam" id="PF19631">
    <property type="entry name" value="Trypco2"/>
    <property type="match status" value="1"/>
</dbReference>
<evidence type="ECO:0000313" key="3">
    <source>
        <dbReference type="EMBL" id="MFC5723722.1"/>
    </source>
</evidence>
<protein>
    <submittedName>
        <fullName evidence="3">Trypco2 family protein</fullName>
    </submittedName>
</protein>
<dbReference type="EMBL" id="JBHSPB010000020">
    <property type="protein sequence ID" value="MFC5723722.1"/>
    <property type="molecule type" value="Genomic_DNA"/>
</dbReference>
<proteinExistence type="predicted"/>
<sequence>MAKESPASPIDGVELADAVQAVREGLAAAAERGAGQSVTFEVGEISMEFSVEIRRDVEAGGRVKAWIVGAGAEASRGSARVHKVAFTLSPKDAATGGTTIVGNERPGSLSRFGSSADR</sequence>
<evidence type="ECO:0000259" key="2">
    <source>
        <dbReference type="Pfam" id="PF19631"/>
    </source>
</evidence>
<dbReference type="RefSeq" id="WP_390320112.1">
    <property type="nucleotide sequence ID" value="NZ_JBHSPB010000020.1"/>
</dbReference>
<feature type="region of interest" description="Disordered" evidence="1">
    <location>
        <begin position="96"/>
        <end position="118"/>
    </location>
</feature>
<dbReference type="Proteomes" id="UP001596083">
    <property type="component" value="Unassembled WGS sequence"/>
</dbReference>
<feature type="domain" description="Trypsin-co-occurring" evidence="2">
    <location>
        <begin position="13"/>
        <end position="90"/>
    </location>
</feature>
<evidence type="ECO:0000313" key="4">
    <source>
        <dbReference type="Proteomes" id="UP001596083"/>
    </source>
</evidence>
<evidence type="ECO:0000256" key="1">
    <source>
        <dbReference type="SAM" id="MobiDB-lite"/>
    </source>
</evidence>